<dbReference type="InterPro" id="IPR003682">
    <property type="entry name" value="rRNA_ssu_MeTfrase_G"/>
</dbReference>
<feature type="binding site" evidence="6">
    <location>
        <position position="83"/>
    </location>
    <ligand>
        <name>S-adenosyl-L-methionine</name>
        <dbReference type="ChEBI" id="CHEBI:59789"/>
    </ligand>
</feature>
<feature type="binding site" evidence="6">
    <location>
        <position position="144"/>
    </location>
    <ligand>
        <name>S-adenosyl-L-methionine</name>
        <dbReference type="ChEBI" id="CHEBI:59789"/>
    </ligand>
</feature>
<dbReference type="CDD" id="cd02440">
    <property type="entry name" value="AdoMet_MTases"/>
    <property type="match status" value="1"/>
</dbReference>
<keyword evidence="5 6" id="KW-0949">S-adenosyl-L-methionine</keyword>
<dbReference type="HAMAP" id="MF_00074">
    <property type="entry name" value="16SrRNA_methyltr_G"/>
    <property type="match status" value="1"/>
</dbReference>
<evidence type="ECO:0000256" key="1">
    <source>
        <dbReference type="ARBA" id="ARBA00022490"/>
    </source>
</evidence>
<reference evidence="9" key="1">
    <citation type="journal article" date="2019" name="Int. J. Syst. Evol. Microbiol.">
        <title>The Global Catalogue of Microorganisms (GCM) 10K type strain sequencing project: providing services to taxonomists for standard genome sequencing and annotation.</title>
        <authorList>
            <consortium name="The Broad Institute Genomics Platform"/>
            <consortium name="The Broad Institute Genome Sequencing Center for Infectious Disease"/>
            <person name="Wu L."/>
            <person name="Ma J."/>
        </authorList>
    </citation>
    <scope>NUCLEOTIDE SEQUENCE [LARGE SCALE GENOMIC DNA]</scope>
    <source>
        <strain evidence="9">JCM 18532</strain>
    </source>
</reference>
<dbReference type="PANTHER" id="PTHR31760">
    <property type="entry name" value="S-ADENOSYL-L-METHIONINE-DEPENDENT METHYLTRANSFERASES SUPERFAMILY PROTEIN"/>
    <property type="match status" value="1"/>
</dbReference>
<comment type="function">
    <text evidence="6">Specifically methylates the N7 position of a guanine in 16S rRNA.</text>
</comment>
<gene>
    <name evidence="6 8" type="primary">rsmG</name>
    <name evidence="8" type="ORF">GCM10023350_36200</name>
</gene>
<organism evidence="8 9">
    <name type="scientific">Nocardioides endophyticus</name>
    <dbReference type="NCBI Taxonomy" id="1353775"/>
    <lineage>
        <taxon>Bacteria</taxon>
        <taxon>Bacillati</taxon>
        <taxon>Actinomycetota</taxon>
        <taxon>Actinomycetes</taxon>
        <taxon>Propionibacteriales</taxon>
        <taxon>Nocardioidaceae</taxon>
        <taxon>Nocardioides</taxon>
    </lineage>
</organism>
<proteinExistence type="inferred from homology"/>
<keyword evidence="1 6" id="KW-0963">Cytoplasm</keyword>
<evidence type="ECO:0000313" key="9">
    <source>
        <dbReference type="Proteomes" id="UP001499882"/>
    </source>
</evidence>
<evidence type="ECO:0000256" key="2">
    <source>
        <dbReference type="ARBA" id="ARBA00022552"/>
    </source>
</evidence>
<evidence type="ECO:0000256" key="4">
    <source>
        <dbReference type="ARBA" id="ARBA00022679"/>
    </source>
</evidence>
<dbReference type="PANTHER" id="PTHR31760:SF0">
    <property type="entry name" value="S-ADENOSYL-L-METHIONINE-DEPENDENT METHYLTRANSFERASES SUPERFAMILY PROTEIN"/>
    <property type="match status" value="1"/>
</dbReference>
<dbReference type="SUPFAM" id="SSF53335">
    <property type="entry name" value="S-adenosyl-L-methionine-dependent methyltransferases"/>
    <property type="match status" value="1"/>
</dbReference>
<feature type="binding site" evidence="6">
    <location>
        <position position="78"/>
    </location>
    <ligand>
        <name>S-adenosyl-L-methionine</name>
        <dbReference type="ChEBI" id="CHEBI:59789"/>
    </ligand>
</feature>
<keyword evidence="2 6" id="KW-0698">rRNA processing</keyword>
<keyword evidence="9" id="KW-1185">Reference proteome</keyword>
<evidence type="ECO:0000256" key="7">
    <source>
        <dbReference type="SAM" id="MobiDB-lite"/>
    </source>
</evidence>
<name>A0ABP8Z6J7_9ACTN</name>
<dbReference type="Pfam" id="PF02527">
    <property type="entry name" value="GidB"/>
    <property type="match status" value="1"/>
</dbReference>
<dbReference type="InterPro" id="IPR029063">
    <property type="entry name" value="SAM-dependent_MTases_sf"/>
</dbReference>
<comment type="similarity">
    <text evidence="6">Belongs to the methyltransferase superfamily. RNA methyltransferase RsmG family.</text>
</comment>
<accession>A0ABP8Z6J7</accession>
<keyword evidence="3 6" id="KW-0489">Methyltransferase</keyword>
<comment type="caution">
    <text evidence="8">The sequence shown here is derived from an EMBL/GenBank/DDBJ whole genome shotgun (WGS) entry which is preliminary data.</text>
</comment>
<dbReference type="EMBL" id="BAABKN010000023">
    <property type="protein sequence ID" value="GAA4748040.1"/>
    <property type="molecule type" value="Genomic_DNA"/>
</dbReference>
<keyword evidence="4 6" id="KW-0808">Transferase</keyword>
<evidence type="ECO:0000256" key="3">
    <source>
        <dbReference type="ARBA" id="ARBA00022603"/>
    </source>
</evidence>
<dbReference type="Gene3D" id="3.40.50.150">
    <property type="entry name" value="Vaccinia Virus protein VP39"/>
    <property type="match status" value="1"/>
</dbReference>
<feature type="region of interest" description="Disordered" evidence="7">
    <location>
        <begin position="221"/>
        <end position="252"/>
    </location>
</feature>
<evidence type="ECO:0000256" key="6">
    <source>
        <dbReference type="HAMAP-Rule" id="MF_00074"/>
    </source>
</evidence>
<sequence length="252" mass="26743">MDPYVSRETPSVPEVARRAFPSARLPLAEQYAELLATDGVVRGLIGPREAPRLWDRHLVNCALLGELVAEGSTVCDIGSGAGLPGLVLAIARPDLSVTLVEPLLRRTTFLEEVASVLALGNVEVFRGRADALHGVRTFDVVTSRAVAPLERLLGWSMPLVAPDGALIAMKGSSVSDEIDAAAAELTRWGCAAPEVLLLGADWPVSPTVALRVAWDDPTQVSWPLAASPDRPGAPGARAAGRGRPTSKRRRRT</sequence>
<comment type="subcellular location">
    <subcellularLocation>
        <location evidence="6">Cytoplasm</location>
    </subcellularLocation>
</comment>
<evidence type="ECO:0000256" key="5">
    <source>
        <dbReference type="ARBA" id="ARBA00022691"/>
    </source>
</evidence>
<dbReference type="NCBIfam" id="TIGR00138">
    <property type="entry name" value="rsmG_gidB"/>
    <property type="match status" value="1"/>
</dbReference>
<protein>
    <recommendedName>
        <fullName evidence="6">Ribosomal RNA small subunit methyltransferase G</fullName>
        <ecNumber evidence="6">2.1.1.-</ecNumber>
    </recommendedName>
    <alternativeName>
        <fullName evidence="6">16S rRNA 7-methylguanosine methyltransferase</fullName>
        <shortName evidence="6">16S rRNA m7G methyltransferase</shortName>
    </alternativeName>
</protein>
<dbReference type="Proteomes" id="UP001499882">
    <property type="component" value="Unassembled WGS sequence"/>
</dbReference>
<evidence type="ECO:0000313" key="8">
    <source>
        <dbReference type="EMBL" id="GAA4748040.1"/>
    </source>
</evidence>
<comment type="caution">
    <text evidence="6">Lacks conserved residue(s) required for the propagation of feature annotation.</text>
</comment>
<dbReference type="EC" id="2.1.1.-" evidence="6"/>
<feature type="compositionally biased region" description="Low complexity" evidence="7">
    <location>
        <begin position="225"/>
        <end position="243"/>
    </location>
</feature>